<dbReference type="SUPFAM" id="SSF46894">
    <property type="entry name" value="C-terminal effector domain of the bipartite response regulators"/>
    <property type="match status" value="1"/>
</dbReference>
<dbReference type="InterPro" id="IPR016032">
    <property type="entry name" value="Sig_transdc_resp-reg_C-effctor"/>
</dbReference>
<reference evidence="2 3" key="1">
    <citation type="submission" date="2019-06" db="EMBL/GenBank/DDBJ databases">
        <title>Whole genome shotgun sequence of Streptomyces gardneri NBRC 12865.</title>
        <authorList>
            <person name="Hosoyama A."/>
            <person name="Uohara A."/>
            <person name="Ohji S."/>
            <person name="Ichikawa N."/>
        </authorList>
    </citation>
    <scope>NUCLEOTIDE SEQUENCE [LARGE SCALE GENOMIC DNA]</scope>
    <source>
        <strain evidence="2 3">NBRC 12865</strain>
    </source>
</reference>
<evidence type="ECO:0000313" key="3">
    <source>
        <dbReference type="Proteomes" id="UP000315226"/>
    </source>
</evidence>
<dbReference type="AlphaFoldDB" id="A0A4Y3RF56"/>
<dbReference type="SMART" id="SM00421">
    <property type="entry name" value="HTH_LUXR"/>
    <property type="match status" value="1"/>
</dbReference>
<feature type="domain" description="HTH luxR-type" evidence="1">
    <location>
        <begin position="262"/>
        <end position="327"/>
    </location>
</feature>
<dbReference type="GO" id="GO:0006355">
    <property type="term" value="P:regulation of DNA-templated transcription"/>
    <property type="evidence" value="ECO:0007669"/>
    <property type="project" value="InterPro"/>
</dbReference>
<name>A0A4Y3RF56_9ACTN</name>
<proteinExistence type="predicted"/>
<dbReference type="Pfam" id="PF01978">
    <property type="entry name" value="TrmB"/>
    <property type="match status" value="1"/>
</dbReference>
<dbReference type="SUPFAM" id="SSF46785">
    <property type="entry name" value="Winged helix' DNA-binding domain"/>
    <property type="match status" value="1"/>
</dbReference>
<comment type="caution">
    <text evidence="2">The sequence shown here is derived from an EMBL/GenBank/DDBJ whole genome shotgun (WGS) entry which is preliminary data.</text>
</comment>
<keyword evidence="3" id="KW-1185">Reference proteome</keyword>
<dbReference type="Gene3D" id="1.10.10.10">
    <property type="entry name" value="Winged helix-like DNA-binding domain superfamily/Winged helix DNA-binding domain"/>
    <property type="match status" value="2"/>
</dbReference>
<dbReference type="InterPro" id="IPR036388">
    <property type="entry name" value="WH-like_DNA-bd_sf"/>
</dbReference>
<gene>
    <name evidence="2" type="ORF">SGA01_09420</name>
</gene>
<dbReference type="PANTHER" id="PTHR34293">
    <property type="entry name" value="HTH-TYPE TRANSCRIPTIONAL REGULATOR TRMBL2"/>
    <property type="match status" value="1"/>
</dbReference>
<protein>
    <submittedName>
        <fullName evidence="2">Transcriptional regulator</fullName>
    </submittedName>
</protein>
<evidence type="ECO:0000313" key="2">
    <source>
        <dbReference type="EMBL" id="GEB55337.1"/>
    </source>
</evidence>
<dbReference type="Proteomes" id="UP000315226">
    <property type="component" value="Unassembled WGS sequence"/>
</dbReference>
<dbReference type="GO" id="GO:0003677">
    <property type="term" value="F:DNA binding"/>
    <property type="evidence" value="ECO:0007669"/>
    <property type="project" value="InterPro"/>
</dbReference>
<sequence length="336" mass="37338">MSANRQEGIAVGTLKALGVGEEEERLYRLLLSGPDRTLADLTEALGVAPAPLRRRLRVLEDAGLVFRTPTRPVRYRPSPPGPAVDVLIARRQEQLDRTRSEAKELTQLWEAGTGREPAVEVVQGAEANVQLFLQTQRSAREEILTFDKPPYIVEGVGRQAEVQRDRMATGVRYRTLYDRESLLEPEQHALARELAAHGEQARVLDGVPLKALIADGTTALVPVQLTEDRHAVVLRDSPLLDALVSLFELLWQRATPLWPTGRHEQPSGLSDFDRLLLGYAAVGCTDEVTARKTGLNQRTIERHMRRIMDTLGARTRFQAGLQAGLQGYLGDREDPA</sequence>
<dbReference type="CDD" id="cd00090">
    <property type="entry name" value="HTH_ARSR"/>
    <property type="match status" value="1"/>
</dbReference>
<accession>A0A4Y3RF56</accession>
<dbReference type="InterPro" id="IPR036390">
    <property type="entry name" value="WH_DNA-bd_sf"/>
</dbReference>
<dbReference type="InterPro" id="IPR002831">
    <property type="entry name" value="Tscrpt_reg_TrmB_N"/>
</dbReference>
<organism evidence="2 3">
    <name type="scientific">Streptomyces gardneri</name>
    <dbReference type="NCBI Taxonomy" id="66892"/>
    <lineage>
        <taxon>Bacteria</taxon>
        <taxon>Bacillati</taxon>
        <taxon>Actinomycetota</taxon>
        <taxon>Actinomycetes</taxon>
        <taxon>Kitasatosporales</taxon>
        <taxon>Streptomycetaceae</taxon>
        <taxon>Streptomyces</taxon>
    </lineage>
</organism>
<dbReference type="InterPro" id="IPR000792">
    <property type="entry name" value="Tscrpt_reg_LuxR_C"/>
</dbReference>
<dbReference type="PROSITE" id="PS50043">
    <property type="entry name" value="HTH_LUXR_2"/>
    <property type="match status" value="1"/>
</dbReference>
<evidence type="ECO:0000259" key="1">
    <source>
        <dbReference type="PROSITE" id="PS50043"/>
    </source>
</evidence>
<dbReference type="InterPro" id="IPR011991">
    <property type="entry name" value="ArsR-like_HTH"/>
</dbReference>
<dbReference type="PANTHER" id="PTHR34293:SF1">
    <property type="entry name" value="HTH-TYPE TRANSCRIPTIONAL REGULATOR TRMBL2"/>
    <property type="match status" value="1"/>
</dbReference>
<dbReference type="EMBL" id="BJMN01000006">
    <property type="protein sequence ID" value="GEB55337.1"/>
    <property type="molecule type" value="Genomic_DNA"/>
</dbReference>
<dbReference type="InterPro" id="IPR051797">
    <property type="entry name" value="TrmB-like"/>
</dbReference>